<feature type="signal peptide" evidence="2">
    <location>
        <begin position="1"/>
        <end position="15"/>
    </location>
</feature>
<dbReference type="PANTHER" id="PTHR31836">
    <property type="match status" value="1"/>
</dbReference>
<evidence type="ECO:0000256" key="2">
    <source>
        <dbReference type="SAM" id="SignalP"/>
    </source>
</evidence>
<reference evidence="3 4" key="1">
    <citation type="submission" date="2016-03" db="EMBL/GenBank/DDBJ databases">
        <authorList>
            <person name="Ploux O."/>
        </authorList>
    </citation>
    <scope>NUCLEOTIDE SEQUENCE [LARGE SCALE GENOMIC DNA]</scope>
    <source>
        <strain evidence="3 4">URUG2</strain>
    </source>
</reference>
<dbReference type="EMBL" id="FJUY01000013">
    <property type="protein sequence ID" value="CZT22340.1"/>
    <property type="molecule type" value="Genomic_DNA"/>
</dbReference>
<proteinExistence type="predicted"/>
<evidence type="ECO:0000313" key="4">
    <source>
        <dbReference type="Proteomes" id="UP000225277"/>
    </source>
</evidence>
<dbReference type="GeneID" id="35603309"/>
<dbReference type="Proteomes" id="UP000225277">
    <property type="component" value="Unassembled WGS sequence"/>
</dbReference>
<feature type="chain" id="PRO_5013682851" description="RlpA-like protein double-psi beta-barrel domain-containing protein" evidence="2">
    <location>
        <begin position="16"/>
        <end position="133"/>
    </location>
</feature>
<evidence type="ECO:0008006" key="5">
    <source>
        <dbReference type="Google" id="ProtNLM"/>
    </source>
</evidence>
<evidence type="ECO:0000313" key="3">
    <source>
        <dbReference type="EMBL" id="CZT22340.1"/>
    </source>
</evidence>
<keyword evidence="1 2" id="KW-0732">Signal</keyword>
<dbReference type="RefSeq" id="XP_023629229.1">
    <property type="nucleotide sequence ID" value="XM_023773461.1"/>
</dbReference>
<keyword evidence="4" id="KW-1185">Reference proteome</keyword>
<dbReference type="PANTHER" id="PTHR31836:SF28">
    <property type="entry name" value="SRCR DOMAIN-CONTAINING PROTEIN-RELATED"/>
    <property type="match status" value="1"/>
</dbReference>
<dbReference type="Gene3D" id="2.40.40.10">
    <property type="entry name" value="RlpA-like domain"/>
    <property type="match status" value="1"/>
</dbReference>
<organism evidence="3 4">
    <name type="scientific">Ramularia collo-cygni</name>
    <dbReference type="NCBI Taxonomy" id="112498"/>
    <lineage>
        <taxon>Eukaryota</taxon>
        <taxon>Fungi</taxon>
        <taxon>Dikarya</taxon>
        <taxon>Ascomycota</taxon>
        <taxon>Pezizomycotina</taxon>
        <taxon>Dothideomycetes</taxon>
        <taxon>Dothideomycetidae</taxon>
        <taxon>Mycosphaerellales</taxon>
        <taxon>Mycosphaerellaceae</taxon>
        <taxon>Ramularia</taxon>
    </lineage>
</organism>
<sequence>MQFLAIATLFGLAVATPMVEKRGPTHNGIATYYTQNGNAGSCGEYHNDGDYIVAISQQKPFTYNAHCGQTVTIKNTGGGGGDNHGVGRTINARVVDTCPECDPNHLDLSTGAFKALAGELQPLGQFNIEWHLN</sequence>
<accession>A0A2D3VA51</accession>
<dbReference type="SUPFAM" id="SSF50685">
    <property type="entry name" value="Barwin-like endoglucanases"/>
    <property type="match status" value="1"/>
</dbReference>
<gene>
    <name evidence="3" type="ORF">RCC_08209</name>
</gene>
<dbReference type="AlphaFoldDB" id="A0A2D3VA51"/>
<dbReference type="InterPro" id="IPR036908">
    <property type="entry name" value="RlpA-like_sf"/>
</dbReference>
<protein>
    <recommendedName>
        <fullName evidence="5">RlpA-like protein double-psi beta-barrel domain-containing protein</fullName>
    </recommendedName>
</protein>
<dbReference type="OrthoDB" id="623670at2759"/>
<dbReference type="CDD" id="cd22191">
    <property type="entry name" value="DPBB_RlpA_EXP_N-like"/>
    <property type="match status" value="1"/>
</dbReference>
<dbReference type="STRING" id="112498.A0A2D3VA51"/>
<dbReference type="InterPro" id="IPR051477">
    <property type="entry name" value="Expansin_CellWall"/>
</dbReference>
<name>A0A2D3VA51_9PEZI</name>
<evidence type="ECO:0000256" key="1">
    <source>
        <dbReference type="ARBA" id="ARBA00022729"/>
    </source>
</evidence>